<gene>
    <name evidence="2" type="ORF">Pmi06nite_83120</name>
</gene>
<comment type="caution">
    <text evidence="2">The sequence shown here is derived from an EMBL/GenBank/DDBJ whole genome shotgun (WGS) entry which is preliminary data.</text>
</comment>
<organism evidence="2 3">
    <name type="scientific">Planotetraspora mira</name>
    <dbReference type="NCBI Taxonomy" id="58121"/>
    <lineage>
        <taxon>Bacteria</taxon>
        <taxon>Bacillati</taxon>
        <taxon>Actinomycetota</taxon>
        <taxon>Actinomycetes</taxon>
        <taxon>Streptosporangiales</taxon>
        <taxon>Streptosporangiaceae</taxon>
        <taxon>Planotetraspora</taxon>
    </lineage>
</organism>
<feature type="compositionally biased region" description="Basic and acidic residues" evidence="1">
    <location>
        <begin position="440"/>
        <end position="452"/>
    </location>
</feature>
<dbReference type="SUPFAM" id="SSF158791">
    <property type="entry name" value="MgtE N-terminal domain-like"/>
    <property type="match status" value="2"/>
</dbReference>
<evidence type="ECO:0000313" key="2">
    <source>
        <dbReference type="EMBL" id="GII34870.1"/>
    </source>
</evidence>
<evidence type="ECO:0000313" key="3">
    <source>
        <dbReference type="Proteomes" id="UP000650628"/>
    </source>
</evidence>
<accession>A0A8J3TY73</accession>
<proteinExistence type="predicted"/>
<sequence length="461" mass="49346">MPGQAQVRPAFLMDGHVHGSWSWHRSHPPQWMPASESFIGAARLWQCGGMRDRRGLEEVHGSEWVHGLVDADTGIRAAALARHHALLEARHAEEVSRTLVGLVDAFTAFEHGSDSRRRGNHRRLAPYGVVFLQWERRFPAEWRDGWTYSPWSAKEAVLAAFCAGGPTPETGPALADLLLATVHRRQRCQDRWYWRLARRLDSPPLRTRLEAAAEGADDLARLRAGFVLWSLEHPQEGVGSAAWRRWLRSEGRPATSAIAGPGLAAMKPAAAASVLAGLAPADAAIVLEGLHAGPAARILAVMSPLESAARAVELMDVRLAARALKAMDPPAAAGVLAGMAPSAAAVRFPGSSRAQLLLLMDIDAAVARLCAMAPAAAGERLEFLPPARAAALLMRMDSSSAARALTRMGWWGPSRVLSEMPPAVAADLLAKVAAEGRFDGAPKAGPDSELRATARPLPACG</sequence>
<protein>
    <recommendedName>
        <fullName evidence="4">Magnesium transporter MgtE intracellular domain-containing protein</fullName>
    </recommendedName>
</protein>
<evidence type="ECO:0008006" key="4">
    <source>
        <dbReference type="Google" id="ProtNLM"/>
    </source>
</evidence>
<feature type="region of interest" description="Disordered" evidence="1">
    <location>
        <begin position="440"/>
        <end position="461"/>
    </location>
</feature>
<dbReference type="Proteomes" id="UP000650628">
    <property type="component" value="Unassembled WGS sequence"/>
</dbReference>
<dbReference type="AlphaFoldDB" id="A0A8J3TY73"/>
<keyword evidence="3" id="KW-1185">Reference proteome</keyword>
<evidence type="ECO:0000256" key="1">
    <source>
        <dbReference type="SAM" id="MobiDB-lite"/>
    </source>
</evidence>
<name>A0A8J3TY73_9ACTN</name>
<dbReference type="EMBL" id="BOOO01000062">
    <property type="protein sequence ID" value="GII34870.1"/>
    <property type="molecule type" value="Genomic_DNA"/>
</dbReference>
<reference evidence="2 3" key="1">
    <citation type="submission" date="2021-01" db="EMBL/GenBank/DDBJ databases">
        <title>Whole genome shotgun sequence of Planotetraspora mira NBRC 15435.</title>
        <authorList>
            <person name="Komaki H."/>
            <person name="Tamura T."/>
        </authorList>
    </citation>
    <scope>NUCLEOTIDE SEQUENCE [LARGE SCALE GENOMIC DNA]</scope>
    <source>
        <strain evidence="2 3">NBRC 15435</strain>
    </source>
</reference>